<dbReference type="SUPFAM" id="SSF89796">
    <property type="entry name" value="CoA-transferase family III (CaiB/BaiF)"/>
    <property type="match status" value="1"/>
</dbReference>
<evidence type="ECO:0000256" key="7">
    <source>
        <dbReference type="SAM" id="Phobius"/>
    </source>
</evidence>
<accession>A0A481CKT5</accession>
<dbReference type="EMBL" id="DQIR01313853">
    <property type="protein sequence ID" value="HDC69331.1"/>
    <property type="molecule type" value="Transcribed_RNA"/>
</dbReference>
<dbReference type="AlphaFoldDB" id="A0A481CKT5"/>
<evidence type="ECO:0000256" key="4">
    <source>
        <dbReference type="ARBA" id="ARBA00022692"/>
    </source>
</evidence>
<dbReference type="InterPro" id="IPR023606">
    <property type="entry name" value="CoA-Trfase_III_dom_1_sf"/>
</dbReference>
<evidence type="ECO:0000256" key="1">
    <source>
        <dbReference type="ARBA" id="ARBA00004141"/>
    </source>
</evidence>
<dbReference type="Gene3D" id="3.40.50.10540">
    <property type="entry name" value="Crotonobetainyl-coa:carnitine coa-transferase, domain 1"/>
    <property type="match status" value="1"/>
</dbReference>
<feature type="transmembrane region" description="Helical" evidence="7">
    <location>
        <begin position="490"/>
        <end position="510"/>
    </location>
</feature>
<keyword evidence="3" id="KW-0813">Transport</keyword>
<feature type="transmembrane region" description="Helical" evidence="7">
    <location>
        <begin position="547"/>
        <end position="572"/>
    </location>
</feature>
<dbReference type="GO" id="GO:0003824">
    <property type="term" value="F:catalytic activity"/>
    <property type="evidence" value="ECO:0007669"/>
    <property type="project" value="InterPro"/>
</dbReference>
<organism evidence="8">
    <name type="scientific">Sus scrofa</name>
    <name type="common">Pig</name>
    <dbReference type="NCBI Taxonomy" id="9823"/>
    <lineage>
        <taxon>Eukaryota</taxon>
        <taxon>Metazoa</taxon>
        <taxon>Chordata</taxon>
        <taxon>Craniata</taxon>
        <taxon>Vertebrata</taxon>
        <taxon>Euteleostomi</taxon>
        <taxon>Mammalia</taxon>
        <taxon>Eutheria</taxon>
        <taxon>Laurasiatheria</taxon>
        <taxon>Artiodactyla</taxon>
        <taxon>Suina</taxon>
        <taxon>Suidae</taxon>
        <taxon>Sus</taxon>
    </lineage>
</organism>
<dbReference type="EMBL" id="DQIR01023913">
    <property type="protein sequence ID" value="HCZ79388.1"/>
    <property type="molecule type" value="Transcribed_RNA"/>
</dbReference>
<dbReference type="InterPro" id="IPR036259">
    <property type="entry name" value="MFS_trans_sf"/>
</dbReference>
<evidence type="ECO:0000256" key="6">
    <source>
        <dbReference type="ARBA" id="ARBA00023136"/>
    </source>
</evidence>
<evidence type="ECO:0000256" key="2">
    <source>
        <dbReference type="ARBA" id="ARBA00008383"/>
    </source>
</evidence>
<keyword evidence="4 7" id="KW-0812">Transmembrane</keyword>
<reference evidence="8" key="1">
    <citation type="journal article" date="2019" name="PeerJ">
        <title>Genes of the pig, Sus scrofa, reconstructed with EvidentialGene.</title>
        <authorList>
            <person name="Gilbert D.G."/>
        </authorList>
    </citation>
    <scope>NUCLEOTIDE SEQUENCE</scope>
</reference>
<dbReference type="PANTHER" id="PTHR19432">
    <property type="entry name" value="SUGAR TRANSPORTER"/>
    <property type="match status" value="1"/>
</dbReference>
<evidence type="ECO:0000256" key="5">
    <source>
        <dbReference type="ARBA" id="ARBA00022989"/>
    </source>
</evidence>
<dbReference type="PANTHER" id="PTHR19432:SF95">
    <property type="entry name" value="SOLUTE CARRIER FAMILY 45 MEMBER 2"/>
    <property type="match status" value="1"/>
</dbReference>
<feature type="transmembrane region" description="Helical" evidence="7">
    <location>
        <begin position="339"/>
        <end position="359"/>
    </location>
</feature>
<dbReference type="InterPro" id="IPR003673">
    <property type="entry name" value="CoA-Trfase_fam_III"/>
</dbReference>
<evidence type="ECO:0000313" key="8">
    <source>
        <dbReference type="EMBL" id="HDC69331.1"/>
    </source>
</evidence>
<keyword evidence="5 7" id="KW-1133">Transmembrane helix</keyword>
<dbReference type="Gene3D" id="3.30.1540.10">
    <property type="entry name" value="formyl-coa transferase, domain 3"/>
    <property type="match status" value="1"/>
</dbReference>
<dbReference type="SUPFAM" id="SSF103473">
    <property type="entry name" value="MFS general substrate transporter"/>
    <property type="match status" value="1"/>
</dbReference>
<comment type="similarity">
    <text evidence="2">Belongs to the CoA-transferase III family.</text>
</comment>
<feature type="transmembrane region" description="Helical" evidence="7">
    <location>
        <begin position="600"/>
        <end position="622"/>
    </location>
</feature>
<feature type="transmembrane region" description="Helical" evidence="7">
    <location>
        <begin position="448"/>
        <end position="470"/>
    </location>
</feature>
<dbReference type="Pfam" id="PF02515">
    <property type="entry name" value="CoA_transf_3"/>
    <property type="match status" value="1"/>
</dbReference>
<sequence length="654" mass="71441">MRGARPLQGVRVVELAGLAPAPFCGMVLADFGAQVVRVDRPGSPGDPSPLARGKRSLVVNLKRPQGPAVMRRLCALADVVLEPFRPGVMEKLQLGPETLLRENPKLIYARLSGFGQSGRFFQVAGHDINYLALSGVLSRIGRSGENPQPPMNLLADFGGGSLMCALGIMMALFERTRSGKGQIIDASMVEGTAYLSSFLWKTQLTGLWDQPRGQNMLDGGAPFYTTYKTADGGFMAVGAIEQKFYELLVKALIADPRRKPIWAISITMTGVVLFDFAADFIDGPIKAYLFDVCTHQDKERGLHYHALFTGLGGALGYLLGAIDWAHLELGRLLGTEFQVMFFFSSLVLTLCFIIHLCSIPEAPLRDTAKDTPPRQAPQDPASSSDRMYEYGSIEKVKNGYVNPELALQGGKTKNPPAEQTQRTMTIKSLLRALMSMPAHYRCLCISHLIGWTAFLSNMLFFTDFMGQIVYHGDPYSAHNSTEFLIYQRGVEVGCWGLCINSVFSSLYSYFQKALVPYVGLKGLYFMGYLLFGLGTGFIGLFPNVYSTLVMCTSFGVMSSTLYTVPFNLIAMYHREEQEEQRQQAQGGGLDSSRRGQGLDCAALTCMVQLAQILVGGGLGFLVNVVGSVVVVVITASAAALIGCCFVALFVRYID</sequence>
<dbReference type="GO" id="GO:0016020">
    <property type="term" value="C:membrane"/>
    <property type="evidence" value="ECO:0007669"/>
    <property type="project" value="UniProtKB-SubCell"/>
</dbReference>
<feature type="transmembrane region" description="Helical" evidence="7">
    <location>
        <begin position="522"/>
        <end position="541"/>
    </location>
</feature>
<name>A0A481CKT5_PIG</name>
<feature type="transmembrane region" description="Helical" evidence="7">
    <location>
        <begin position="306"/>
        <end position="327"/>
    </location>
</feature>
<dbReference type="InterPro" id="IPR044855">
    <property type="entry name" value="CoA-Trfase_III_dom3_sf"/>
</dbReference>
<feature type="transmembrane region" description="Helical" evidence="7">
    <location>
        <begin position="628"/>
        <end position="650"/>
    </location>
</feature>
<dbReference type="FunFam" id="3.40.50.10540:FF:000004">
    <property type="entry name" value="Probable alpha-methylacyl-CoA racemase mcr"/>
    <property type="match status" value="1"/>
</dbReference>
<evidence type="ECO:0000256" key="3">
    <source>
        <dbReference type="ARBA" id="ARBA00022448"/>
    </source>
</evidence>
<protein>
    <submittedName>
        <fullName evidence="8">Membrane-associated transporter protein isoform a</fullName>
    </submittedName>
</protein>
<proteinExistence type="inferred from homology"/>
<comment type="subcellular location">
    <subcellularLocation>
        <location evidence="1">Membrane</location>
        <topology evidence="1">Multi-pass membrane protein</topology>
    </subcellularLocation>
</comment>
<keyword evidence="6 7" id="KW-0472">Membrane</keyword>